<name>A0A1R2CGZ7_9CILI</name>
<evidence type="ECO:0000313" key="3">
    <source>
        <dbReference type="Proteomes" id="UP000187209"/>
    </source>
</evidence>
<keyword evidence="1" id="KW-0472">Membrane</keyword>
<evidence type="ECO:0000256" key="1">
    <source>
        <dbReference type="SAM" id="Phobius"/>
    </source>
</evidence>
<reference evidence="2 3" key="1">
    <citation type="submission" date="2016-11" db="EMBL/GenBank/DDBJ databases">
        <title>The macronuclear genome of Stentor coeruleus: a giant cell with tiny introns.</title>
        <authorList>
            <person name="Slabodnick M."/>
            <person name="Ruby J.G."/>
            <person name="Reiff S.B."/>
            <person name="Swart E.C."/>
            <person name="Gosai S."/>
            <person name="Prabakaran S."/>
            <person name="Witkowska E."/>
            <person name="Larue G.E."/>
            <person name="Fisher S."/>
            <person name="Freeman R.M."/>
            <person name="Gunawardena J."/>
            <person name="Chu W."/>
            <person name="Stover N.A."/>
            <person name="Gregory B.D."/>
            <person name="Nowacki M."/>
            <person name="Derisi J."/>
            <person name="Roy S.W."/>
            <person name="Marshall W.F."/>
            <person name="Sood P."/>
        </authorList>
    </citation>
    <scope>NUCLEOTIDE SEQUENCE [LARGE SCALE GENOMIC DNA]</scope>
    <source>
        <strain evidence="2">WM001</strain>
    </source>
</reference>
<sequence length="679" mass="78335">MSLPKVLYLLAYLCLFWLVFYNFPYLKTLKIYYFPSFYSKYNPKISTTLFPILQSNTDLPDPEPIKNSNFQYKSEFFSQGNIENLHKEGLQCNPISYGYNKTEGNKIFPPFNWPECSSLAKRNESYIKIDRISNQMYMTCPKGKDSYYFTGPLGIFTFTSSETQKYYWRVEKYSDEIKADNIEFAIGRCGNKGKFKEVALVPIFNQELFKNLKSFVKNKPRMIIQLTLDSISRNHFYRKLTSLVEFLNNFSNLFPNLTVHDFKLHSTIGVDSIGNMIPLLGGKDKFIRSFKGNQKIDYYGDKALWNILKKKGYLSLIASDGCSDNFSSSLGENLSIDYSLRQFFCACSEYSIHTTKKKATKQKCIGPYQAHYYLLNYTKTLAKMYSGVNLWFYLHLNAAHEESGQHASALDEDLKQFLEHIIKESQDKYDIFIMMHGDHGMRYGPWLSTIDGYQEKKLPVMFLISSKSILDEFPYSYHSLHINTLRLTSNYDLRETQLAVAGITEPTSYSINLLDKISKKSRICEDISSIYSYCACSSTLKLDLESPYVEKILNQLLSYTERIINAKSYSHPKYPLGKICRKVNLNFINRAFLIVINNVSEIFKIETFLDDSNARFEINVYVYSDDSGDSQGEISESIVAYGHRMKVKILNIKRLDSYAGKCKKKAKNAGLDPATCICS</sequence>
<proteinExistence type="predicted"/>
<dbReference type="EMBL" id="MPUH01000156">
    <property type="protein sequence ID" value="OMJ88226.1"/>
    <property type="molecule type" value="Genomic_DNA"/>
</dbReference>
<evidence type="ECO:0000313" key="2">
    <source>
        <dbReference type="EMBL" id="OMJ88226.1"/>
    </source>
</evidence>
<keyword evidence="3" id="KW-1185">Reference proteome</keyword>
<comment type="caution">
    <text evidence="2">The sequence shown here is derived from an EMBL/GenBank/DDBJ whole genome shotgun (WGS) entry which is preliminary data.</text>
</comment>
<dbReference type="GO" id="GO:0005615">
    <property type="term" value="C:extracellular space"/>
    <property type="evidence" value="ECO:0007669"/>
    <property type="project" value="TreeGrafter"/>
</dbReference>
<dbReference type="AlphaFoldDB" id="A0A1R2CGZ7"/>
<protein>
    <submittedName>
        <fullName evidence="2">Uncharacterized protein</fullName>
    </submittedName>
</protein>
<dbReference type="OrthoDB" id="413313at2759"/>
<keyword evidence="1" id="KW-1133">Transmembrane helix</keyword>
<dbReference type="Proteomes" id="UP000187209">
    <property type="component" value="Unassembled WGS sequence"/>
</dbReference>
<dbReference type="PANTHER" id="PTHR10974">
    <property type="entry name" value="FI08016P-RELATED"/>
    <property type="match status" value="1"/>
</dbReference>
<feature type="transmembrane region" description="Helical" evidence="1">
    <location>
        <begin position="6"/>
        <end position="23"/>
    </location>
</feature>
<accession>A0A1R2CGZ7</accession>
<organism evidence="2 3">
    <name type="scientific">Stentor coeruleus</name>
    <dbReference type="NCBI Taxonomy" id="5963"/>
    <lineage>
        <taxon>Eukaryota</taxon>
        <taxon>Sar</taxon>
        <taxon>Alveolata</taxon>
        <taxon>Ciliophora</taxon>
        <taxon>Postciliodesmatophora</taxon>
        <taxon>Heterotrichea</taxon>
        <taxon>Heterotrichida</taxon>
        <taxon>Stentoridae</taxon>
        <taxon>Stentor</taxon>
    </lineage>
</organism>
<keyword evidence="1" id="KW-0812">Transmembrane</keyword>
<dbReference type="InterPro" id="IPR004245">
    <property type="entry name" value="DUF229"/>
</dbReference>
<dbReference type="Pfam" id="PF02995">
    <property type="entry name" value="DUF229"/>
    <property type="match status" value="1"/>
</dbReference>
<dbReference type="PANTHER" id="PTHR10974:SF1">
    <property type="entry name" value="FI08016P-RELATED"/>
    <property type="match status" value="1"/>
</dbReference>
<gene>
    <name evidence="2" type="ORF">SteCoe_9887</name>
</gene>